<dbReference type="InterPro" id="IPR007298">
    <property type="entry name" value="Cu-R_lipoprotein_NlpE"/>
</dbReference>
<dbReference type="Pfam" id="PF04170">
    <property type="entry name" value="NlpE"/>
    <property type="match status" value="1"/>
</dbReference>
<accession>Q606K4</accession>
<sequence>MDIPDARWSERPRHESGLAFPAYASCEPLLPQTAGRMCSEGNEYVKMSDRRAERRALRGLRFRRNRRRANRSSVTPMQTLNGKMIKKASFLVFIALLGAIPQAGAESDKEIQERALKARELGQHGGMDHSAHAGDETTGRFRGVFYGYLPCQEENCDGLKMTLSLNDKDRYLLVIQSAKPQNRESFEKGKYQWDDKNGIVVLTPNKEAPPRRLAIKDEGTLIYLASDGKPLPGDPDRYRLERSDKAGNREMHIH</sequence>
<feature type="region of interest" description="Disordered" evidence="1">
    <location>
        <begin position="233"/>
        <end position="254"/>
    </location>
</feature>
<dbReference type="AlphaFoldDB" id="Q606K4"/>
<evidence type="ECO:0000313" key="3">
    <source>
        <dbReference type="Proteomes" id="UP000006821"/>
    </source>
</evidence>
<dbReference type="KEGG" id="mca:MCA2012"/>
<dbReference type="eggNOG" id="COG3015">
    <property type="taxonomic scope" value="Bacteria"/>
</dbReference>
<evidence type="ECO:0008006" key="4">
    <source>
        <dbReference type="Google" id="ProtNLM"/>
    </source>
</evidence>
<feature type="compositionally biased region" description="Basic and acidic residues" evidence="1">
    <location>
        <begin position="234"/>
        <end position="254"/>
    </location>
</feature>
<dbReference type="RefSeq" id="WP_010961257.1">
    <property type="nucleotide sequence ID" value="NC_002977.6"/>
</dbReference>
<dbReference type="EMBL" id="AE017282">
    <property type="protein sequence ID" value="AAU91758.1"/>
    <property type="molecule type" value="Genomic_DNA"/>
</dbReference>
<evidence type="ECO:0000256" key="1">
    <source>
        <dbReference type="SAM" id="MobiDB-lite"/>
    </source>
</evidence>
<evidence type="ECO:0000313" key="2">
    <source>
        <dbReference type="EMBL" id="AAU91758.1"/>
    </source>
</evidence>
<name>Q606K4_METCA</name>
<protein>
    <recommendedName>
        <fullName evidence="4">Lipoprotein</fullName>
    </recommendedName>
</protein>
<dbReference type="Gene3D" id="2.40.128.640">
    <property type="match status" value="1"/>
</dbReference>
<proteinExistence type="predicted"/>
<gene>
    <name evidence="2" type="ordered locus">MCA2012</name>
</gene>
<dbReference type="GeneID" id="88224240"/>
<dbReference type="HOGENOM" id="CLU_095662_1_0_6"/>
<reference evidence="2 3" key="1">
    <citation type="journal article" date="2004" name="PLoS Biol.">
        <title>Genomic insights into methanotrophy: the complete genome sequence of Methylococcus capsulatus (Bath).</title>
        <authorList>
            <person name="Ward N.L."/>
            <person name="Larsen O."/>
            <person name="Sakwa J."/>
            <person name="Bruseth L."/>
            <person name="Khouri H.M."/>
            <person name="Durkin A.S."/>
            <person name="Dimitrov G."/>
            <person name="Jiang L."/>
            <person name="Scanlan D."/>
            <person name="Kang K.H."/>
            <person name="Lewis M.R."/>
            <person name="Nelson K.E."/>
            <person name="Methe B.A."/>
            <person name="Wu M."/>
            <person name="Heidelberg J.F."/>
            <person name="Paulsen I.T."/>
            <person name="Fouts D.E."/>
            <person name="Ravel J."/>
            <person name="Tettelin H."/>
            <person name="Ren Q."/>
            <person name="Read T.D."/>
            <person name="DeBoy R.T."/>
            <person name="Seshadri R."/>
            <person name="Salzberg S.L."/>
            <person name="Jensen H.B."/>
            <person name="Birkeland N.K."/>
            <person name="Nelson W.C."/>
            <person name="Dodson R.J."/>
            <person name="Grindhaug S.H."/>
            <person name="Holt I.E."/>
            <person name="Eidhammer I."/>
            <person name="Jonasen I."/>
            <person name="Vanaken S."/>
            <person name="Utterback T.R."/>
            <person name="Feldblyum T.V."/>
            <person name="Fraser C.M."/>
            <person name="Lillehaug J.R."/>
            <person name="Eisen J.A."/>
        </authorList>
    </citation>
    <scope>NUCLEOTIDE SEQUENCE [LARGE SCALE GENOMIC DNA]</scope>
    <source>
        <strain evidence="3">ATCC 33009 / NCIMB 11132 / Bath</strain>
    </source>
</reference>
<organism evidence="2 3">
    <name type="scientific">Methylococcus capsulatus (strain ATCC 33009 / NCIMB 11132 / Bath)</name>
    <dbReference type="NCBI Taxonomy" id="243233"/>
    <lineage>
        <taxon>Bacteria</taxon>
        <taxon>Pseudomonadati</taxon>
        <taxon>Pseudomonadota</taxon>
        <taxon>Gammaproteobacteria</taxon>
        <taxon>Methylococcales</taxon>
        <taxon>Methylococcaceae</taxon>
        <taxon>Methylococcus</taxon>
    </lineage>
</organism>
<dbReference type="STRING" id="243233.MCA2012"/>
<dbReference type="Proteomes" id="UP000006821">
    <property type="component" value="Chromosome"/>
</dbReference>